<evidence type="ECO:0000313" key="1">
    <source>
        <dbReference type="EMBL" id="MDO9711946.1"/>
    </source>
</evidence>
<keyword evidence="1" id="KW-0489">Methyltransferase</keyword>
<name>A0ABT9E727_9PROT</name>
<comment type="caution">
    <text evidence="1">The sequence shown here is derived from an EMBL/GenBank/DDBJ whole genome shotgun (WGS) entry which is preliminary data.</text>
</comment>
<dbReference type="EMBL" id="JAUTWS010000037">
    <property type="protein sequence ID" value="MDO9711946.1"/>
    <property type="molecule type" value="Genomic_DNA"/>
</dbReference>
<organism evidence="1 2">
    <name type="scientific">Paracraurococcus lichenis</name>
    <dbReference type="NCBI Taxonomy" id="3064888"/>
    <lineage>
        <taxon>Bacteria</taxon>
        <taxon>Pseudomonadati</taxon>
        <taxon>Pseudomonadota</taxon>
        <taxon>Alphaproteobacteria</taxon>
        <taxon>Acetobacterales</taxon>
        <taxon>Roseomonadaceae</taxon>
        <taxon>Paracraurococcus</taxon>
    </lineage>
</organism>
<sequence>MSSTDTRSIYTGQAYAESRPTWHEEDSPWKAKQILEILKRNNINPRKIVDVGCGAGGVLQSTVEGLAPGARGEGFDIAPYAISKAQQKSDPSLNFRCADFSNSDYAEYDLLLCIDVFEHVEDYIGFLRKIRGKSKYFVFHIPLDMNAKGILRNHHMKERREVGHLHYFDFKTALSTLQDTGYEVIDHFYTRKPTNNLLTKTITATEHVLAALTDRHFAVKVLGGVSLLVLGRASE</sequence>
<dbReference type="CDD" id="cd02440">
    <property type="entry name" value="AdoMet_MTases"/>
    <property type="match status" value="1"/>
</dbReference>
<evidence type="ECO:0000313" key="2">
    <source>
        <dbReference type="Proteomes" id="UP001243009"/>
    </source>
</evidence>
<proteinExistence type="predicted"/>
<dbReference type="EC" id="2.1.1.-" evidence="1"/>
<dbReference type="Pfam" id="PF13489">
    <property type="entry name" value="Methyltransf_23"/>
    <property type="match status" value="1"/>
</dbReference>
<dbReference type="Gene3D" id="3.40.50.150">
    <property type="entry name" value="Vaccinia Virus protein VP39"/>
    <property type="match status" value="1"/>
</dbReference>
<protein>
    <submittedName>
        <fullName evidence="1">Class I SAM-dependent methyltransferase</fullName>
        <ecNumber evidence="1">2.1.1.-</ecNumber>
    </submittedName>
</protein>
<gene>
    <name evidence="1" type="ORF">Q7A36_26625</name>
</gene>
<reference evidence="1 2" key="1">
    <citation type="submission" date="2023-08" db="EMBL/GenBank/DDBJ databases">
        <title>The draft genome sequence of Paracraurococcus sp. LOR1-02.</title>
        <authorList>
            <person name="Kingkaew E."/>
            <person name="Tanasupawat S."/>
        </authorList>
    </citation>
    <scope>NUCLEOTIDE SEQUENCE [LARGE SCALE GENOMIC DNA]</scope>
    <source>
        <strain evidence="1 2">LOR1-02</strain>
    </source>
</reference>
<dbReference type="SUPFAM" id="SSF53335">
    <property type="entry name" value="S-adenosyl-L-methionine-dependent methyltransferases"/>
    <property type="match status" value="1"/>
</dbReference>
<accession>A0ABT9E727</accession>
<dbReference type="PANTHER" id="PTHR43861">
    <property type="entry name" value="TRANS-ACONITATE 2-METHYLTRANSFERASE-RELATED"/>
    <property type="match status" value="1"/>
</dbReference>
<keyword evidence="1" id="KW-0808">Transferase</keyword>
<dbReference type="GO" id="GO:0008168">
    <property type="term" value="F:methyltransferase activity"/>
    <property type="evidence" value="ECO:0007669"/>
    <property type="project" value="UniProtKB-KW"/>
</dbReference>
<dbReference type="InterPro" id="IPR029063">
    <property type="entry name" value="SAM-dependent_MTases_sf"/>
</dbReference>
<dbReference type="Proteomes" id="UP001243009">
    <property type="component" value="Unassembled WGS sequence"/>
</dbReference>
<keyword evidence="2" id="KW-1185">Reference proteome</keyword>
<dbReference type="GO" id="GO:0032259">
    <property type="term" value="P:methylation"/>
    <property type="evidence" value="ECO:0007669"/>
    <property type="project" value="UniProtKB-KW"/>
</dbReference>
<dbReference type="RefSeq" id="WP_305106802.1">
    <property type="nucleotide sequence ID" value="NZ_JAUTWS010000037.1"/>
</dbReference>